<dbReference type="InterPro" id="IPR052574">
    <property type="entry name" value="CDIRP"/>
</dbReference>
<feature type="compositionally biased region" description="Polar residues" evidence="3">
    <location>
        <begin position="675"/>
        <end position="687"/>
    </location>
</feature>
<dbReference type="PANTHER" id="PTHR47566">
    <property type="match status" value="1"/>
</dbReference>
<protein>
    <submittedName>
        <fullName evidence="4">Uncharacterized protein</fullName>
    </submittedName>
</protein>
<feature type="region of interest" description="Disordered" evidence="3">
    <location>
        <begin position="181"/>
        <end position="290"/>
    </location>
</feature>
<dbReference type="InterPro" id="IPR003591">
    <property type="entry name" value="Leu-rich_rpt_typical-subtyp"/>
</dbReference>
<name>A0A2S6CA71_9PEZI</name>
<evidence type="ECO:0000256" key="2">
    <source>
        <dbReference type="ARBA" id="ARBA00022737"/>
    </source>
</evidence>
<feature type="compositionally biased region" description="Polar residues" evidence="3">
    <location>
        <begin position="1151"/>
        <end position="1170"/>
    </location>
</feature>
<keyword evidence="5" id="KW-1185">Reference proteome</keyword>
<comment type="caution">
    <text evidence="4">The sequence shown here is derived from an EMBL/GenBank/DDBJ whole genome shotgun (WGS) entry which is preliminary data.</text>
</comment>
<evidence type="ECO:0000256" key="3">
    <source>
        <dbReference type="SAM" id="MobiDB-lite"/>
    </source>
</evidence>
<dbReference type="GO" id="GO:0035591">
    <property type="term" value="F:signaling adaptor activity"/>
    <property type="evidence" value="ECO:0007669"/>
    <property type="project" value="TreeGrafter"/>
</dbReference>
<evidence type="ECO:0000256" key="1">
    <source>
        <dbReference type="ARBA" id="ARBA00022614"/>
    </source>
</evidence>
<feature type="compositionally biased region" description="Basic and acidic residues" evidence="3">
    <location>
        <begin position="251"/>
        <end position="265"/>
    </location>
</feature>
<organism evidence="4 5">
    <name type="scientific">Cercospora berteroae</name>
    <dbReference type="NCBI Taxonomy" id="357750"/>
    <lineage>
        <taxon>Eukaryota</taxon>
        <taxon>Fungi</taxon>
        <taxon>Dikarya</taxon>
        <taxon>Ascomycota</taxon>
        <taxon>Pezizomycotina</taxon>
        <taxon>Dothideomycetes</taxon>
        <taxon>Dothideomycetidae</taxon>
        <taxon>Mycosphaerellales</taxon>
        <taxon>Mycosphaerellaceae</taxon>
        <taxon>Cercospora</taxon>
    </lineage>
</organism>
<evidence type="ECO:0000313" key="5">
    <source>
        <dbReference type="Proteomes" id="UP000237631"/>
    </source>
</evidence>
<keyword evidence="1" id="KW-0433">Leucine-rich repeat</keyword>
<dbReference type="GO" id="GO:0031028">
    <property type="term" value="P:septation initiation signaling"/>
    <property type="evidence" value="ECO:0007669"/>
    <property type="project" value="TreeGrafter"/>
</dbReference>
<feature type="compositionally biased region" description="Low complexity" evidence="3">
    <location>
        <begin position="26"/>
        <end position="42"/>
    </location>
</feature>
<feature type="compositionally biased region" description="Acidic residues" evidence="3">
    <location>
        <begin position="236"/>
        <end position="250"/>
    </location>
</feature>
<feature type="compositionally biased region" description="Polar residues" evidence="3">
    <location>
        <begin position="1050"/>
        <end position="1075"/>
    </location>
</feature>
<feature type="region of interest" description="Disordered" evidence="3">
    <location>
        <begin position="992"/>
        <end position="1118"/>
    </location>
</feature>
<keyword evidence="2" id="KW-0677">Repeat</keyword>
<accession>A0A2S6CA71</accession>
<dbReference type="Proteomes" id="UP000237631">
    <property type="component" value="Unassembled WGS sequence"/>
</dbReference>
<reference evidence="5" key="1">
    <citation type="journal article" date="2017" name="bioRxiv">
        <title>Conservation of a gene cluster reveals novel cercosporin biosynthetic mechanisms and extends production to the genus Colletotrichum.</title>
        <authorList>
            <person name="de Jonge R."/>
            <person name="Ebert M.K."/>
            <person name="Huitt-Roehl C.R."/>
            <person name="Pal P."/>
            <person name="Suttle J.C."/>
            <person name="Spanner R.E."/>
            <person name="Neubauer J.D."/>
            <person name="Jurick W.M.II."/>
            <person name="Stott K.A."/>
            <person name="Secor G.A."/>
            <person name="Thomma B.P.H.J."/>
            <person name="Van de Peer Y."/>
            <person name="Townsend C.A."/>
            <person name="Bolton M.D."/>
        </authorList>
    </citation>
    <scope>NUCLEOTIDE SEQUENCE [LARGE SCALE GENOMIC DNA]</scope>
    <source>
        <strain evidence="5">CBS538.71</strain>
    </source>
</reference>
<feature type="compositionally biased region" description="Polar residues" evidence="3">
    <location>
        <begin position="43"/>
        <end position="65"/>
    </location>
</feature>
<feature type="compositionally biased region" description="Basic and acidic residues" evidence="3">
    <location>
        <begin position="688"/>
        <end position="700"/>
    </location>
</feature>
<feature type="region of interest" description="Disordered" evidence="3">
    <location>
        <begin position="1150"/>
        <end position="1191"/>
    </location>
</feature>
<dbReference type="OrthoDB" id="7451790at2759"/>
<feature type="compositionally biased region" description="Polar residues" evidence="3">
    <location>
        <begin position="595"/>
        <end position="604"/>
    </location>
</feature>
<feature type="compositionally biased region" description="Acidic residues" evidence="3">
    <location>
        <begin position="344"/>
        <end position="354"/>
    </location>
</feature>
<feature type="region of interest" description="Disordered" evidence="3">
    <location>
        <begin position="328"/>
        <end position="712"/>
    </location>
</feature>
<feature type="compositionally biased region" description="Polar residues" evidence="3">
    <location>
        <begin position="85"/>
        <end position="107"/>
    </location>
</feature>
<feature type="region of interest" description="Disordered" evidence="3">
    <location>
        <begin position="806"/>
        <end position="857"/>
    </location>
</feature>
<dbReference type="SUPFAM" id="SSF52058">
    <property type="entry name" value="L domain-like"/>
    <property type="match status" value="1"/>
</dbReference>
<proteinExistence type="predicted"/>
<dbReference type="PROSITE" id="PS51450">
    <property type="entry name" value="LRR"/>
    <property type="match status" value="5"/>
</dbReference>
<dbReference type="InterPro" id="IPR001611">
    <property type="entry name" value="Leu-rich_rpt"/>
</dbReference>
<feature type="compositionally biased region" description="Polar residues" evidence="3">
    <location>
        <begin position="392"/>
        <end position="406"/>
    </location>
</feature>
<dbReference type="SMART" id="SM00365">
    <property type="entry name" value="LRR_SD22"/>
    <property type="match status" value="3"/>
</dbReference>
<feature type="region of interest" description="Disordered" evidence="3">
    <location>
        <begin position="1"/>
        <end position="108"/>
    </location>
</feature>
<feature type="compositionally biased region" description="Polar residues" evidence="3">
    <location>
        <begin position="926"/>
        <end position="955"/>
    </location>
</feature>
<evidence type="ECO:0000313" key="4">
    <source>
        <dbReference type="EMBL" id="PPJ56620.1"/>
    </source>
</evidence>
<feature type="compositionally biased region" description="Basic and acidic residues" evidence="3">
    <location>
        <begin position="501"/>
        <end position="524"/>
    </location>
</feature>
<dbReference type="GO" id="GO:1902412">
    <property type="term" value="P:regulation of mitotic cytokinesis"/>
    <property type="evidence" value="ECO:0007669"/>
    <property type="project" value="TreeGrafter"/>
</dbReference>
<feature type="compositionally biased region" description="Polar residues" evidence="3">
    <location>
        <begin position="1102"/>
        <end position="1117"/>
    </location>
</feature>
<dbReference type="SMART" id="SM00369">
    <property type="entry name" value="LRR_TYP"/>
    <property type="match status" value="7"/>
</dbReference>
<dbReference type="GO" id="GO:0061499">
    <property type="term" value="C:outer plaque of mitotic spindle pole body"/>
    <property type="evidence" value="ECO:0007669"/>
    <property type="project" value="TreeGrafter"/>
</dbReference>
<sequence>MAQSVAPWLEGLDENWEVPSSYKPPAQQQQHISSASHNAHSIRVNTTRTTRQISHQKVTTSQNSIQRRRDPLAQLSHNSSNNNSLRRASGTSKLSASRSFSGTSEESVVQYGTMLQRSKSASPAKKETLEWKKRLLKGQVGYGDQTDLFGPSGLENIFAAPRDTDARPTTRGSMSWLNNSAVNNVPSSPPTWPPRQAQNYPAEEEDQYEEGLTAVDEETEGTEAEECEGQESQAYTEDETFESDPFELDDSELRQEQSMHKELGKHPLSSPERLEPTEHFMNGNRTVSGQTECEDFSPVFISKHTSTNGQVDYKALDSRLVRKFHNMSQQAMRNDLHEKYEDASYADEDSEEQQEQSTFTDGPESELPPMPDLSLSENLPTGTPPSIAGLTVNVQTRRGGYSVQSSLKERPQSPSPPRPSSSRARNAGDLLSPDAPVARRQVQVQSPVRELATPTHAEASSEARSRSSGSPLKLFGPHDTFTSKRLLRRMSQLDPDLSGIRSEDASDFHEENRPKQAAQHRRDVFSGSFGSGELNHHKFPAEITITSASDSDKAESDGSPGSDVPPPGARSPLMFKAESSPAARGTFRLKRRRSAVTSAGSTLNMGPKNPMYTQTAADYAANPSKAFQPPTDTRAAISKRQPNSPYKAPTPKRRRTLHASELQEDGSEYSRSFHENLQQAISTQQGESEQKIDKLLEALRPRNPTPSQRRREQIEAEIREVAEQFVAEAPEELEAVMEQVETSLASESPPTIQQQARAVAGQVAKFSLRVQKASGDQTERKRSVTTQDFFNEAVMVMRLIREKAGRQSGLGSVAESDQEGHSQDMDQSLQQLSALRVSRPPSREVPSGWRPRTSEQTDVRVMSHLRKFRETEDTDFIADSGVPDDEDSELGKASLHENAYVAIDEHSNIRVKGPMPHVIVDDDSSRPVSQRSNQSVSTQTSEATSTGRTLHTASTRKSDNVGVLAPEHVAHLIGEQVGAMVYDKDRQQWVKKKSPQKPLYGSFLEPPSNITSDDDPFQEISDLPVDEQREEEIRKVSNQGRRLSALPTDVATTSGSKALDVSQQQVESRITSQETVLARPSTHGSSTKSRHTYSSSDPDKSTALQSSQQQTNETRATSWGYDELQQLATEGKARQQPLAYAAARAALAERSNATTLSRQPTVQSEENISRVSKPVSVEQQSGTDDDFVGDSTLDEVNQQSDELADLRDDTAILPNDQPQQYIRAPKVRKTPAKVQFSSQHSHVARNVSVRRQTLTSHFSDMEGMEQSELSFVAALPGERMMSVALSVSRPLSTRQTTSHVSEILSSPHKYDPSHILSDLPEFTVHEEDSERPSERALAHRVARHAADEVEDRYALAVKDLVKTLVDVKSEEPYWDDVKQLDLRNRSVATLHGLNDFCSRVREMDVSQNKLGYLNGVPSSLRTLVANGNMLTSLTSWAHLANLQYLDISDNQLDSLKGLECLVHLRELKADNNHITSLDGVLELDGLLKLRLRRNVVRAVDVENSYLQRLEELDLCSNAIEDVDGLDRLTSLKSLKLDDNIISRPLAFDHALPHLRHLSIQNCGLTQLDVRNMPALQTVLLDDNQIRSIGALETLKSLDTLSMRRQTLNEGLPVRILEQICHARTIRLSGSDLPPLSLTASLLSLQHLELASCGIQQLPDDFGLKLPNLITLNLNFNSLKDVRPLLNVQKLEELLVCGNRLDRLRKSVAIFSKMTMLTSLDVRDNPLSHGFYAPIATLSAQSHHMPTSIVRRQQPLTHSEVDEDDIKAEKKEVAKYILPAQDVGRDSIHHDRLDESTKLRKRVCHLMLGHSCPQLTALDGAAFDKKAPMVKDRIWDRLVELGVMKKSGRVGLKTEAGSVSP</sequence>
<feature type="compositionally biased region" description="Acidic residues" evidence="3">
    <location>
        <begin position="202"/>
        <end position="229"/>
    </location>
</feature>
<gene>
    <name evidence="4" type="ORF">CBER1_01823</name>
</gene>
<feature type="region of interest" description="Disordered" evidence="3">
    <location>
        <begin position="919"/>
        <end position="962"/>
    </location>
</feature>
<dbReference type="PANTHER" id="PTHR47566:SF1">
    <property type="entry name" value="PROTEIN NUD1"/>
    <property type="match status" value="1"/>
</dbReference>
<dbReference type="STRING" id="357750.A0A2S6CA71"/>
<dbReference type="EMBL" id="PNEN01000515">
    <property type="protein sequence ID" value="PPJ56620.1"/>
    <property type="molecule type" value="Genomic_DNA"/>
</dbReference>
<dbReference type="Gene3D" id="3.80.10.10">
    <property type="entry name" value="Ribonuclease Inhibitor"/>
    <property type="match status" value="2"/>
</dbReference>
<dbReference type="InterPro" id="IPR032675">
    <property type="entry name" value="LRR_dom_sf"/>
</dbReference>